<dbReference type="GO" id="GO:0017004">
    <property type="term" value="P:cytochrome complex assembly"/>
    <property type="evidence" value="ECO:0007669"/>
    <property type="project" value="UniProtKB-KW"/>
</dbReference>
<dbReference type="NCBIfam" id="TIGR01189">
    <property type="entry name" value="ccmA"/>
    <property type="match status" value="1"/>
</dbReference>
<evidence type="ECO:0000256" key="3">
    <source>
        <dbReference type="ARBA" id="ARBA00022748"/>
    </source>
</evidence>
<evidence type="ECO:0000256" key="1">
    <source>
        <dbReference type="ARBA" id="ARBA00022448"/>
    </source>
</evidence>
<keyword evidence="6" id="KW-0472">Membrane</keyword>
<keyword evidence="3" id="KW-0201">Cytochrome c-type biogenesis</keyword>
<evidence type="ECO:0000259" key="7">
    <source>
        <dbReference type="PROSITE" id="PS50893"/>
    </source>
</evidence>
<gene>
    <name evidence="8" type="ORF">MNBD_GAMMA02-1419</name>
</gene>
<dbReference type="PROSITE" id="PS50893">
    <property type="entry name" value="ABC_TRANSPORTER_2"/>
    <property type="match status" value="1"/>
</dbReference>
<dbReference type="PANTHER" id="PTHR43499:SF1">
    <property type="entry name" value="ABC TRANSPORTER I FAMILY MEMBER 1"/>
    <property type="match status" value="1"/>
</dbReference>
<keyword evidence="4" id="KW-0067">ATP-binding</keyword>
<dbReference type="PROSITE" id="PS00211">
    <property type="entry name" value="ABC_TRANSPORTER_1"/>
    <property type="match status" value="1"/>
</dbReference>
<keyword evidence="1" id="KW-0813">Transport</keyword>
<organism evidence="8">
    <name type="scientific">hydrothermal vent metagenome</name>
    <dbReference type="NCBI Taxonomy" id="652676"/>
    <lineage>
        <taxon>unclassified sequences</taxon>
        <taxon>metagenomes</taxon>
        <taxon>ecological metagenomes</taxon>
    </lineage>
</organism>
<keyword evidence="5" id="KW-1278">Translocase</keyword>
<feature type="non-terminal residue" evidence="8">
    <location>
        <position position="199"/>
    </location>
</feature>
<dbReference type="GO" id="GO:0022857">
    <property type="term" value="F:transmembrane transporter activity"/>
    <property type="evidence" value="ECO:0007669"/>
    <property type="project" value="InterPro"/>
</dbReference>
<dbReference type="GO" id="GO:0005524">
    <property type="term" value="F:ATP binding"/>
    <property type="evidence" value="ECO:0007669"/>
    <property type="project" value="UniProtKB-KW"/>
</dbReference>
<dbReference type="Pfam" id="PF00005">
    <property type="entry name" value="ABC_tran"/>
    <property type="match status" value="1"/>
</dbReference>
<reference evidence="8" key="1">
    <citation type="submission" date="2018-06" db="EMBL/GenBank/DDBJ databases">
        <authorList>
            <person name="Zhirakovskaya E."/>
        </authorList>
    </citation>
    <scope>NUCLEOTIDE SEQUENCE</scope>
</reference>
<dbReference type="EMBL" id="UOFA01000008">
    <property type="protein sequence ID" value="VAW43680.1"/>
    <property type="molecule type" value="Genomic_DNA"/>
</dbReference>
<dbReference type="InterPro" id="IPR005895">
    <property type="entry name" value="ABC_transptr_haem_export_CcmA"/>
</dbReference>
<dbReference type="SUPFAM" id="SSF52540">
    <property type="entry name" value="P-loop containing nucleoside triphosphate hydrolases"/>
    <property type="match status" value="1"/>
</dbReference>
<dbReference type="Gene3D" id="3.40.50.300">
    <property type="entry name" value="P-loop containing nucleotide triphosphate hydrolases"/>
    <property type="match status" value="1"/>
</dbReference>
<sequence>MTTDLLQIKQAQCQRAGELLFAPVSLQLASGELAVITGANGSGKTTLLQALAGLSLLSAGERLYRDSTSLATWLADSHYLGHKLGNQSNLSCTENLQFVANVNQVAVTDADIEDVLSNAGLAGYDFQLASNLSAGQKKRLALSRLLLLNKQFWLLDEPFVNLDHAGCEWLHQIIENHLNNGGAALLSAHDNEKIHQLAH</sequence>
<keyword evidence="2" id="KW-0547">Nucleotide-binding</keyword>
<proteinExistence type="predicted"/>
<protein>
    <recommendedName>
        <fullName evidence="7">ABC transporter domain-containing protein</fullName>
    </recommendedName>
</protein>
<dbReference type="GO" id="GO:0016887">
    <property type="term" value="F:ATP hydrolysis activity"/>
    <property type="evidence" value="ECO:0007669"/>
    <property type="project" value="InterPro"/>
</dbReference>
<evidence type="ECO:0000313" key="8">
    <source>
        <dbReference type="EMBL" id="VAW43680.1"/>
    </source>
</evidence>
<evidence type="ECO:0000256" key="4">
    <source>
        <dbReference type="ARBA" id="ARBA00022840"/>
    </source>
</evidence>
<feature type="domain" description="ABC transporter" evidence="7">
    <location>
        <begin position="6"/>
        <end position="197"/>
    </location>
</feature>
<dbReference type="PANTHER" id="PTHR43499">
    <property type="entry name" value="ABC TRANSPORTER I FAMILY MEMBER 1"/>
    <property type="match status" value="1"/>
</dbReference>
<evidence type="ECO:0000256" key="5">
    <source>
        <dbReference type="ARBA" id="ARBA00022967"/>
    </source>
</evidence>
<name>A0A3B0VTH6_9ZZZZ</name>
<dbReference type="InterPro" id="IPR003439">
    <property type="entry name" value="ABC_transporter-like_ATP-bd"/>
</dbReference>
<dbReference type="InterPro" id="IPR017871">
    <property type="entry name" value="ABC_transporter-like_CS"/>
</dbReference>
<dbReference type="InterPro" id="IPR027417">
    <property type="entry name" value="P-loop_NTPase"/>
</dbReference>
<dbReference type="SMART" id="SM00382">
    <property type="entry name" value="AAA"/>
    <property type="match status" value="1"/>
</dbReference>
<evidence type="ECO:0000256" key="6">
    <source>
        <dbReference type="ARBA" id="ARBA00023136"/>
    </source>
</evidence>
<accession>A0A3B0VTH6</accession>
<dbReference type="AlphaFoldDB" id="A0A3B0VTH6"/>
<evidence type="ECO:0000256" key="2">
    <source>
        <dbReference type="ARBA" id="ARBA00022741"/>
    </source>
</evidence>
<dbReference type="InterPro" id="IPR003593">
    <property type="entry name" value="AAA+_ATPase"/>
</dbReference>